<dbReference type="Pfam" id="PF08373">
    <property type="entry name" value="RAP"/>
    <property type="match status" value="1"/>
</dbReference>
<proteinExistence type="predicted"/>
<name>A0A7S4NCQ6_GUITH</name>
<evidence type="ECO:0000256" key="1">
    <source>
        <dbReference type="SAM" id="MobiDB-lite"/>
    </source>
</evidence>
<feature type="compositionally biased region" description="Polar residues" evidence="1">
    <location>
        <begin position="158"/>
        <end position="174"/>
    </location>
</feature>
<dbReference type="GO" id="GO:0044528">
    <property type="term" value="P:regulation of mitochondrial mRNA stability"/>
    <property type="evidence" value="ECO:0007669"/>
    <property type="project" value="TreeGrafter"/>
</dbReference>
<accession>A0A7S4NCQ6</accession>
<dbReference type="InterPro" id="IPR013584">
    <property type="entry name" value="RAP"/>
</dbReference>
<protein>
    <recommendedName>
        <fullName evidence="3">RAP domain-containing protein</fullName>
    </recommendedName>
</protein>
<gene>
    <name evidence="4" type="ORF">GTHE00462_LOCUS8755</name>
</gene>
<sequence>MFRLAVPRRVVMYFLLLLVVLEMCQDATAFLPLYHPLRPLRNFFPTSPPLLFPPPTQRVAISPRMPTLEAPAIRWVVMSQSENEREGGGEKASEKKKRSNFHPQQQKWSNDPSSAMRTQASRGRGSGLRSTNQQVNEKSSWRRRGNMAQEGASPYQRRGNSTWDRGNRGSKNNKMMPQIRLNARLTQCVRAEQVLGNVSEAVEGGVALNSVNIATAIHRVAKTGNERIFRQLSNSEPYGVLVRLLGEKLAEEIVNGSSESDMTSRELANSAWGLAKAQFADLKTFQLLHRGSVAKGLESFKAQELSNLAWSFATIWNLCSQEERLRYESTVKLFFVDIEKELMSRARPIFERFSEWDQANAAAAAAAASSQLVKGSAGQKTRSDSTGQEEEQVPGLQEFKPQEVSNILWSYATVGFSSPTVFKLLAFEILRRGLREFVPQDVANSVWAYVTVGQSTKELLHVVESDAERRGLSAFKNQELANLIWAFAKADYPMDLLLRLVEQDIASRDLSLFMPQELSNLVWAFATAGHRSEHLFLKIASEISSRGLADFKPQEIANTAWAYAKIGVQDEKLFHRIEMELILHRSLRPFIPQELSNILWSFAKFNIASDKLFQVIGQEMLVRGLQGFKPQELSNTVWAHASNGLTFPFLFGEVEREAVRRGLRLFSPQDISNMLWAFAKADHVAPSLYEQLRANLEELRVADPGLTMFKAQELSNLLWAAAKTQHTARCLFSAAEEQVKQILKYAESREERDETCAVVPLEVTDDMWRFASVGQTAEELFATLEEQVLTRDLMTFTTLHLANIAWAIVFLRFSRFNRFSESGNRLLQALMKASEARLEEFSIEELRQLGQVILATFNHDERRTGFSLRVLEALKNLHANIETPVSSDFHLQVSETFKRLNVPIFNEVKFWEGVYHIDIVVGDPQFPNSSIAIEVDGPTHFIMNTEEPTSHTALKRWLLSREGYHVLSIPYFRWARLQTWEERIEYIRGRLNEAGWNLEQNRLLQ</sequence>
<dbReference type="GO" id="GO:0035770">
    <property type="term" value="C:ribonucleoprotein granule"/>
    <property type="evidence" value="ECO:0007669"/>
    <property type="project" value="TreeGrafter"/>
</dbReference>
<dbReference type="Pfam" id="PF26188">
    <property type="entry name" value="RESC6"/>
    <property type="match status" value="1"/>
</dbReference>
<dbReference type="SMART" id="SM00952">
    <property type="entry name" value="RAP"/>
    <property type="match status" value="1"/>
</dbReference>
<dbReference type="InterPro" id="IPR058917">
    <property type="entry name" value="RESC6_dom"/>
</dbReference>
<feature type="compositionally biased region" description="Polar residues" evidence="1">
    <location>
        <begin position="128"/>
        <end position="138"/>
    </location>
</feature>
<dbReference type="GO" id="GO:0000963">
    <property type="term" value="P:mitochondrial RNA processing"/>
    <property type="evidence" value="ECO:0007669"/>
    <property type="project" value="TreeGrafter"/>
</dbReference>
<feature type="domain" description="RAP" evidence="3">
    <location>
        <begin position="931"/>
        <end position="989"/>
    </location>
</feature>
<feature type="compositionally biased region" description="Polar residues" evidence="1">
    <location>
        <begin position="101"/>
        <end position="121"/>
    </location>
</feature>
<feature type="compositionally biased region" description="Basic and acidic residues" evidence="1">
    <location>
        <begin position="82"/>
        <end position="93"/>
    </location>
</feature>
<feature type="region of interest" description="Disordered" evidence="1">
    <location>
        <begin position="80"/>
        <end position="174"/>
    </location>
</feature>
<dbReference type="EMBL" id="HBKN01011057">
    <property type="protein sequence ID" value="CAE2279611.1"/>
    <property type="molecule type" value="Transcribed_RNA"/>
</dbReference>
<dbReference type="GO" id="GO:0003723">
    <property type="term" value="F:RNA binding"/>
    <property type="evidence" value="ECO:0007669"/>
    <property type="project" value="TreeGrafter"/>
</dbReference>
<evidence type="ECO:0000256" key="2">
    <source>
        <dbReference type="SAM" id="SignalP"/>
    </source>
</evidence>
<reference evidence="4" key="1">
    <citation type="submission" date="2021-01" db="EMBL/GenBank/DDBJ databases">
        <authorList>
            <person name="Corre E."/>
            <person name="Pelletier E."/>
            <person name="Niang G."/>
            <person name="Scheremetjew M."/>
            <person name="Finn R."/>
            <person name="Kale V."/>
            <person name="Holt S."/>
            <person name="Cochrane G."/>
            <person name="Meng A."/>
            <person name="Brown T."/>
            <person name="Cohen L."/>
        </authorList>
    </citation>
    <scope>NUCLEOTIDE SEQUENCE</scope>
    <source>
        <strain evidence="4">CCMP 2712</strain>
    </source>
</reference>
<dbReference type="PANTHER" id="PTHR21228">
    <property type="entry name" value="FAST LEU-RICH DOMAIN-CONTAINING"/>
    <property type="match status" value="1"/>
</dbReference>
<dbReference type="GO" id="GO:0005759">
    <property type="term" value="C:mitochondrial matrix"/>
    <property type="evidence" value="ECO:0007669"/>
    <property type="project" value="TreeGrafter"/>
</dbReference>
<dbReference type="AlphaFoldDB" id="A0A7S4NCQ6"/>
<dbReference type="InterPro" id="IPR050870">
    <property type="entry name" value="FAST_kinase"/>
</dbReference>
<feature type="signal peptide" evidence="2">
    <location>
        <begin position="1"/>
        <end position="29"/>
    </location>
</feature>
<dbReference type="PROSITE" id="PS51286">
    <property type="entry name" value="RAP"/>
    <property type="match status" value="1"/>
</dbReference>
<evidence type="ECO:0000259" key="3">
    <source>
        <dbReference type="PROSITE" id="PS51286"/>
    </source>
</evidence>
<feature type="chain" id="PRO_5031143314" description="RAP domain-containing protein" evidence="2">
    <location>
        <begin position="30"/>
        <end position="1005"/>
    </location>
</feature>
<organism evidence="4">
    <name type="scientific">Guillardia theta</name>
    <name type="common">Cryptophyte</name>
    <name type="synonym">Cryptomonas phi</name>
    <dbReference type="NCBI Taxonomy" id="55529"/>
    <lineage>
        <taxon>Eukaryota</taxon>
        <taxon>Cryptophyceae</taxon>
        <taxon>Pyrenomonadales</taxon>
        <taxon>Geminigeraceae</taxon>
        <taxon>Guillardia</taxon>
    </lineage>
</organism>
<dbReference type="PANTHER" id="PTHR21228:SF40">
    <property type="entry name" value="LD45607P"/>
    <property type="match status" value="1"/>
</dbReference>
<keyword evidence="2" id="KW-0732">Signal</keyword>
<evidence type="ECO:0000313" key="4">
    <source>
        <dbReference type="EMBL" id="CAE2279611.1"/>
    </source>
</evidence>